<organism evidence="1">
    <name type="scientific">Arundo donax</name>
    <name type="common">Giant reed</name>
    <name type="synonym">Donax arundinaceus</name>
    <dbReference type="NCBI Taxonomy" id="35708"/>
    <lineage>
        <taxon>Eukaryota</taxon>
        <taxon>Viridiplantae</taxon>
        <taxon>Streptophyta</taxon>
        <taxon>Embryophyta</taxon>
        <taxon>Tracheophyta</taxon>
        <taxon>Spermatophyta</taxon>
        <taxon>Magnoliopsida</taxon>
        <taxon>Liliopsida</taxon>
        <taxon>Poales</taxon>
        <taxon>Poaceae</taxon>
        <taxon>PACMAD clade</taxon>
        <taxon>Arundinoideae</taxon>
        <taxon>Arundineae</taxon>
        <taxon>Arundo</taxon>
    </lineage>
</organism>
<evidence type="ECO:0000313" key="1">
    <source>
        <dbReference type="EMBL" id="JAD22473.1"/>
    </source>
</evidence>
<name>A0A0A8YAP2_ARUDO</name>
<reference evidence="1" key="1">
    <citation type="submission" date="2014-09" db="EMBL/GenBank/DDBJ databases">
        <authorList>
            <person name="Magalhaes I.L.F."/>
            <person name="Oliveira U."/>
            <person name="Santos F.R."/>
            <person name="Vidigal T.H.D.A."/>
            <person name="Brescovit A.D."/>
            <person name="Santos A.J."/>
        </authorList>
    </citation>
    <scope>NUCLEOTIDE SEQUENCE</scope>
    <source>
        <tissue evidence="1">Shoot tissue taken approximately 20 cm above the soil surface</tissue>
    </source>
</reference>
<dbReference type="AlphaFoldDB" id="A0A0A8YAP2"/>
<accession>A0A0A8YAP2</accession>
<proteinExistence type="predicted"/>
<dbReference type="EMBL" id="GBRH01275422">
    <property type="protein sequence ID" value="JAD22473.1"/>
    <property type="molecule type" value="Transcribed_RNA"/>
</dbReference>
<sequence length="32" mass="3539">MGSWPCSYQICSVLITPGAYGAISQYYTYLCV</sequence>
<protein>
    <submittedName>
        <fullName evidence="1">Uncharacterized protein</fullName>
    </submittedName>
</protein>
<reference evidence="1" key="2">
    <citation type="journal article" date="2015" name="Data Brief">
        <title>Shoot transcriptome of the giant reed, Arundo donax.</title>
        <authorList>
            <person name="Barrero R.A."/>
            <person name="Guerrero F.D."/>
            <person name="Moolhuijzen P."/>
            <person name="Goolsby J.A."/>
            <person name="Tidwell J."/>
            <person name="Bellgard S.E."/>
            <person name="Bellgard M.I."/>
        </authorList>
    </citation>
    <scope>NUCLEOTIDE SEQUENCE</scope>
    <source>
        <tissue evidence="1">Shoot tissue taken approximately 20 cm above the soil surface</tissue>
    </source>
</reference>